<dbReference type="PROSITE" id="PS50111">
    <property type="entry name" value="CHEMOTAXIS_TRANSDUC_2"/>
    <property type="match status" value="1"/>
</dbReference>
<name>A0A370DR67_9GAMM</name>
<evidence type="ECO:0000256" key="7">
    <source>
        <dbReference type="PROSITE-ProRule" id="PRU00284"/>
    </source>
</evidence>
<proteinExistence type="inferred from homology"/>
<reference evidence="12 13" key="1">
    <citation type="journal article" date="2018" name="ISME J.">
        <title>Endosymbiont genomes yield clues of tubeworm success.</title>
        <authorList>
            <person name="Li Y."/>
            <person name="Liles M.R."/>
            <person name="Halanych K.M."/>
        </authorList>
    </citation>
    <scope>NUCLEOTIDE SEQUENCE [LARGE SCALE GENOMIC DNA]</scope>
    <source>
        <strain evidence="12">A1462</strain>
    </source>
</reference>
<dbReference type="Gene3D" id="1.10.287.950">
    <property type="entry name" value="Methyl-accepting chemotaxis protein"/>
    <property type="match status" value="1"/>
</dbReference>
<dbReference type="EMBL" id="QFXE01000005">
    <property type="protein sequence ID" value="RDH87562.1"/>
    <property type="molecule type" value="Genomic_DNA"/>
</dbReference>
<dbReference type="GO" id="GO:0007165">
    <property type="term" value="P:signal transduction"/>
    <property type="evidence" value="ECO:0007669"/>
    <property type="project" value="UniProtKB-KW"/>
</dbReference>
<feature type="transmembrane region" description="Helical" evidence="8">
    <location>
        <begin position="181"/>
        <end position="203"/>
    </location>
</feature>
<dbReference type="PANTHER" id="PTHR32089">
    <property type="entry name" value="METHYL-ACCEPTING CHEMOTAXIS PROTEIN MCPB"/>
    <property type="match status" value="1"/>
</dbReference>
<keyword evidence="2 8" id="KW-0812">Transmembrane</keyword>
<protein>
    <submittedName>
        <fullName evidence="12">Methyl-accepting chemotaxis protein</fullName>
    </submittedName>
</protein>
<dbReference type="InterPro" id="IPR011759">
    <property type="entry name" value="Cyt_c_oxidase_su2_TM_dom"/>
</dbReference>
<dbReference type="InterPro" id="IPR004089">
    <property type="entry name" value="MCPsignal_dom"/>
</dbReference>
<evidence type="ECO:0000256" key="3">
    <source>
        <dbReference type="ARBA" id="ARBA00022989"/>
    </source>
</evidence>
<dbReference type="CDD" id="cd11386">
    <property type="entry name" value="MCP_signal"/>
    <property type="match status" value="1"/>
</dbReference>
<evidence type="ECO:0000256" key="2">
    <source>
        <dbReference type="ARBA" id="ARBA00022692"/>
    </source>
</evidence>
<evidence type="ECO:0000256" key="6">
    <source>
        <dbReference type="ARBA" id="ARBA00029447"/>
    </source>
</evidence>
<evidence type="ECO:0000256" key="1">
    <source>
        <dbReference type="ARBA" id="ARBA00004141"/>
    </source>
</evidence>
<dbReference type="PANTHER" id="PTHR32089:SF119">
    <property type="entry name" value="METHYL-ACCEPTING CHEMOTAXIS PROTEIN CTPL"/>
    <property type="match status" value="1"/>
</dbReference>
<comment type="similarity">
    <text evidence="6">Belongs to the methyl-accepting chemotaxis (MCP) protein family.</text>
</comment>
<keyword evidence="4 8" id="KW-0472">Membrane</keyword>
<dbReference type="Gene3D" id="3.30.450.290">
    <property type="match status" value="1"/>
</dbReference>
<sequence>MSRYISVQWKIVPAMALIFLLIMAIATVYSAYQQKAQLLRSAETQMTDVLNGYLDSMNAMMFTGTMANREMLREKILSREEVVDVRMLRGEAVSKVYGPGFDIEKPTDDLARRALVGERIVELKKVDGTRVLTVIQPFFAESSHNGTNCLTCHALPEGTVLGAGRMSLSLAKRDAAIERELWIGAGMNLVILLIGLGIVILIIHKVVISPLSHLRKIMEEIGQHADLRPRVASGAHDEFHYVGRAVNDMLNRFQPTIHELSSTMDTLALSSDELAQVSVSSHEDFSEQGTQTHQLKIAIGEMATAAEDVARNAAGAAKTAKSAREHAAGGKNVVSEVSASINNLSNRVAKASEVVQKLAGDTQSIGQVLATITGIAEQTNLLALNAAIEAARAGEQGRGFAVVADEVRNLAQRTQEATREIRVSIEHLDSATNQAVTVMQEGGKEALQSVEDAVRAGAALDEITLAVDEITDINARIATASEEQSAMVVGINNSILAISDVTDRTAKGAQSTSETSEKVAAIAGQLDQMVNQFKV</sequence>
<evidence type="ECO:0000259" key="11">
    <source>
        <dbReference type="PROSITE" id="PS50999"/>
    </source>
</evidence>
<comment type="subcellular location">
    <subcellularLocation>
        <location evidence="1">Membrane</location>
        <topology evidence="1">Multi-pass membrane protein</topology>
    </subcellularLocation>
</comment>
<dbReference type="Proteomes" id="UP000254771">
    <property type="component" value="Unassembled WGS sequence"/>
</dbReference>
<feature type="transmembrane region" description="Helical" evidence="8">
    <location>
        <begin position="12"/>
        <end position="32"/>
    </location>
</feature>
<keyword evidence="3 8" id="KW-1133">Transmembrane helix</keyword>
<dbReference type="GO" id="GO:0016020">
    <property type="term" value="C:membrane"/>
    <property type="evidence" value="ECO:0007669"/>
    <property type="project" value="UniProtKB-SubCell"/>
</dbReference>
<dbReference type="PROSITE" id="PS50885">
    <property type="entry name" value="HAMP"/>
    <property type="match status" value="1"/>
</dbReference>
<accession>A0A370DR67</accession>
<evidence type="ECO:0000259" key="9">
    <source>
        <dbReference type="PROSITE" id="PS50111"/>
    </source>
</evidence>
<feature type="domain" description="Methyl-accepting transducer" evidence="9">
    <location>
        <begin position="263"/>
        <end position="499"/>
    </location>
</feature>
<organism evidence="12 13">
    <name type="scientific">endosymbiont of Escarpia spicata</name>
    <dbReference type="NCBI Taxonomy" id="2200908"/>
    <lineage>
        <taxon>Bacteria</taxon>
        <taxon>Pseudomonadati</taxon>
        <taxon>Pseudomonadota</taxon>
        <taxon>Gammaproteobacteria</taxon>
        <taxon>sulfur-oxidizing symbionts</taxon>
    </lineage>
</organism>
<evidence type="ECO:0000256" key="5">
    <source>
        <dbReference type="ARBA" id="ARBA00023224"/>
    </source>
</evidence>
<comment type="caution">
    <text evidence="12">The sequence shown here is derived from an EMBL/GenBank/DDBJ whole genome shotgun (WGS) entry which is preliminary data.</text>
</comment>
<dbReference type="FunFam" id="1.10.287.950:FF:000001">
    <property type="entry name" value="Methyl-accepting chemotaxis sensory transducer"/>
    <property type="match status" value="1"/>
</dbReference>
<keyword evidence="13" id="KW-1185">Reference proteome</keyword>
<evidence type="ECO:0000256" key="8">
    <source>
        <dbReference type="SAM" id="Phobius"/>
    </source>
</evidence>
<dbReference type="GO" id="GO:0006935">
    <property type="term" value="P:chemotaxis"/>
    <property type="evidence" value="ECO:0007669"/>
    <property type="project" value="UniProtKB-ARBA"/>
</dbReference>
<feature type="domain" description="HAMP" evidence="10">
    <location>
        <begin position="205"/>
        <end position="258"/>
    </location>
</feature>
<evidence type="ECO:0000313" key="13">
    <source>
        <dbReference type="Proteomes" id="UP000254771"/>
    </source>
</evidence>
<evidence type="ECO:0000259" key="10">
    <source>
        <dbReference type="PROSITE" id="PS50885"/>
    </source>
</evidence>
<evidence type="ECO:0000256" key="4">
    <source>
        <dbReference type="ARBA" id="ARBA00023136"/>
    </source>
</evidence>
<dbReference type="PROSITE" id="PS50999">
    <property type="entry name" value="COX2_TM"/>
    <property type="match status" value="1"/>
</dbReference>
<feature type="domain" description="Cytochrome oxidase subunit II transmembrane region profile" evidence="11">
    <location>
        <begin position="1"/>
        <end position="35"/>
    </location>
</feature>
<gene>
    <name evidence="12" type="ORF">DIZ78_03060</name>
</gene>
<dbReference type="Pfam" id="PF00015">
    <property type="entry name" value="MCPsignal"/>
    <property type="match status" value="1"/>
</dbReference>
<dbReference type="GO" id="GO:0022900">
    <property type="term" value="P:electron transport chain"/>
    <property type="evidence" value="ECO:0007669"/>
    <property type="project" value="InterPro"/>
</dbReference>
<dbReference type="SUPFAM" id="SSF58104">
    <property type="entry name" value="Methyl-accepting chemotaxis protein (MCP) signaling domain"/>
    <property type="match status" value="1"/>
</dbReference>
<evidence type="ECO:0000313" key="12">
    <source>
        <dbReference type="EMBL" id="RDH87562.1"/>
    </source>
</evidence>
<dbReference type="InterPro" id="IPR003660">
    <property type="entry name" value="HAMP_dom"/>
</dbReference>
<dbReference type="SMART" id="SM00283">
    <property type="entry name" value="MA"/>
    <property type="match status" value="1"/>
</dbReference>
<keyword evidence="5 7" id="KW-0807">Transducer</keyword>
<dbReference type="AlphaFoldDB" id="A0A370DR67"/>